<dbReference type="Gene3D" id="3.90.180.10">
    <property type="entry name" value="Medium-chain alcohol dehydrogenases, catalytic domain"/>
    <property type="match status" value="1"/>
</dbReference>
<evidence type="ECO:0000313" key="4">
    <source>
        <dbReference type="EMBL" id="EWH11431.1"/>
    </source>
</evidence>
<name>W7QHS7_9ALTE</name>
<dbReference type="EMBL" id="ARZY01000005">
    <property type="protein sequence ID" value="EWH11431.1"/>
    <property type="molecule type" value="Genomic_DNA"/>
</dbReference>
<dbReference type="Gene3D" id="3.40.50.720">
    <property type="entry name" value="NAD(P)-binding Rossmann-like Domain"/>
    <property type="match status" value="1"/>
</dbReference>
<evidence type="ECO:0000256" key="1">
    <source>
        <dbReference type="ARBA" id="ARBA00022857"/>
    </source>
</evidence>
<dbReference type="GO" id="GO:0070402">
    <property type="term" value="F:NADPH binding"/>
    <property type="evidence" value="ECO:0007669"/>
    <property type="project" value="TreeGrafter"/>
</dbReference>
<evidence type="ECO:0000259" key="3">
    <source>
        <dbReference type="SMART" id="SM00829"/>
    </source>
</evidence>
<organism evidence="4 5">
    <name type="scientific">Catenovulum agarivorans DS-2</name>
    <dbReference type="NCBI Taxonomy" id="1328313"/>
    <lineage>
        <taxon>Bacteria</taxon>
        <taxon>Pseudomonadati</taxon>
        <taxon>Pseudomonadota</taxon>
        <taxon>Gammaproteobacteria</taxon>
        <taxon>Alteromonadales</taxon>
        <taxon>Alteromonadaceae</taxon>
        <taxon>Catenovulum</taxon>
    </lineage>
</organism>
<dbReference type="InterPro" id="IPR036291">
    <property type="entry name" value="NAD(P)-bd_dom_sf"/>
</dbReference>
<sequence length="333" mass="36046">MQNIPKFMKAIALESANENFKLVEIEQPVPQPTSSELLVKLEYVGLNPVDAKLAKKGFPDWQYPHILGLDAVGTVVKAPVGASPSVGERVMWHADLSGQGVLSEYTTIANYAATAVPDDIAPQDAATLPCAGLTAIFALDKIQIKQGDLFFVDGGAGAVGQYAIQLAKKRGAIVYASASKKNHALLQKLGAEMVFDYQQKNFIQHVQQQIEQSQFDAVLDTVGGDNTARNIEMMRFCGRIACLNGLPPLDNQMLFRKAPNISIVFLGGAWLTKSLCAQQCMSMSGKSLIEEVQQGHLKPLEVIPVEFNAAAITLALHDQLAFKQVGKRVVEIG</sequence>
<dbReference type="GO" id="GO:0016651">
    <property type="term" value="F:oxidoreductase activity, acting on NAD(P)H"/>
    <property type="evidence" value="ECO:0007669"/>
    <property type="project" value="TreeGrafter"/>
</dbReference>
<dbReference type="Proteomes" id="UP000019276">
    <property type="component" value="Unassembled WGS sequence"/>
</dbReference>
<dbReference type="PANTHER" id="PTHR48106:SF18">
    <property type="entry name" value="QUINONE OXIDOREDUCTASE PIG3"/>
    <property type="match status" value="1"/>
</dbReference>
<dbReference type="Pfam" id="PF00107">
    <property type="entry name" value="ADH_zinc_N"/>
    <property type="match status" value="1"/>
</dbReference>
<dbReference type="SMART" id="SM00829">
    <property type="entry name" value="PKS_ER"/>
    <property type="match status" value="1"/>
</dbReference>
<dbReference type="OrthoDB" id="9771084at2"/>
<keyword evidence="5" id="KW-1185">Reference proteome</keyword>
<reference evidence="4 5" key="1">
    <citation type="journal article" date="2014" name="Genome Announc.">
        <title>Draft Genome Sequence of the Agar-Degrading Bacterium Catenovulum sp. Strain DS-2, Isolated from Intestines of Haliotis diversicolor.</title>
        <authorList>
            <person name="Shan D."/>
            <person name="Li X."/>
            <person name="Gu Z."/>
            <person name="Wei G."/>
            <person name="Gao Z."/>
            <person name="Shao Z."/>
        </authorList>
    </citation>
    <scope>NUCLEOTIDE SEQUENCE [LARGE SCALE GENOMIC DNA]</scope>
    <source>
        <strain evidence="4 5">DS-2</strain>
    </source>
</reference>
<dbReference type="STRING" id="1328313.DS2_04630"/>
<dbReference type="SUPFAM" id="SSF50129">
    <property type="entry name" value="GroES-like"/>
    <property type="match status" value="1"/>
</dbReference>
<feature type="domain" description="Enoyl reductase (ER)" evidence="3">
    <location>
        <begin position="15"/>
        <end position="330"/>
    </location>
</feature>
<dbReference type="SUPFAM" id="SSF51735">
    <property type="entry name" value="NAD(P)-binding Rossmann-fold domains"/>
    <property type="match status" value="1"/>
</dbReference>
<dbReference type="Pfam" id="PF08240">
    <property type="entry name" value="ADH_N"/>
    <property type="match status" value="1"/>
</dbReference>
<dbReference type="InterPro" id="IPR013149">
    <property type="entry name" value="ADH-like_C"/>
</dbReference>
<dbReference type="PANTHER" id="PTHR48106">
    <property type="entry name" value="QUINONE OXIDOREDUCTASE PIG3-RELATED"/>
    <property type="match status" value="1"/>
</dbReference>
<accession>W7QHS7</accession>
<dbReference type="InterPro" id="IPR011032">
    <property type="entry name" value="GroES-like_sf"/>
</dbReference>
<proteinExistence type="predicted"/>
<gene>
    <name evidence="4" type="ORF">DS2_04630</name>
</gene>
<evidence type="ECO:0000256" key="2">
    <source>
        <dbReference type="ARBA" id="ARBA00023002"/>
    </source>
</evidence>
<dbReference type="eggNOG" id="COG0604">
    <property type="taxonomic scope" value="Bacteria"/>
</dbReference>
<keyword evidence="2" id="KW-0560">Oxidoreductase</keyword>
<dbReference type="InterPro" id="IPR020843">
    <property type="entry name" value="ER"/>
</dbReference>
<evidence type="ECO:0000313" key="5">
    <source>
        <dbReference type="Proteomes" id="UP000019276"/>
    </source>
</evidence>
<protein>
    <submittedName>
        <fullName evidence="4">Putative oxidoreductase</fullName>
    </submittedName>
</protein>
<dbReference type="RefSeq" id="WP_035013465.1">
    <property type="nucleotide sequence ID" value="NZ_ARZY01000005.1"/>
</dbReference>
<keyword evidence="1" id="KW-0521">NADP</keyword>
<comment type="caution">
    <text evidence="4">The sequence shown here is derived from an EMBL/GenBank/DDBJ whole genome shotgun (WGS) entry which is preliminary data.</text>
</comment>
<dbReference type="AlphaFoldDB" id="W7QHS7"/>
<dbReference type="InterPro" id="IPR013154">
    <property type="entry name" value="ADH-like_N"/>
</dbReference>